<reference evidence="4 5" key="1">
    <citation type="submission" date="2018-11" db="EMBL/GenBank/DDBJ databases">
        <title>Chryseotalea sanarue gen. nov., sp., nov., a member of the family Cytophagaceae, isolated from a brackish lake in Hamamatsu Japan.</title>
        <authorList>
            <person name="Maejima Y."/>
            <person name="Iino T."/>
            <person name="Muraguchi Y."/>
            <person name="Fukuda K."/>
            <person name="Ohkuma M."/>
            <person name="Moriuchi R."/>
            <person name="Dohra H."/>
            <person name="Kimbara K."/>
            <person name="Shintani M."/>
        </authorList>
    </citation>
    <scope>NUCLEOTIDE SEQUENCE [LARGE SCALE GENOMIC DNA]</scope>
    <source>
        <strain evidence="4 5">Ys</strain>
    </source>
</reference>
<protein>
    <recommendedName>
        <fullName evidence="3">Response regulatory domain-containing protein</fullName>
    </recommendedName>
</protein>
<evidence type="ECO:0000256" key="2">
    <source>
        <dbReference type="PROSITE-ProRule" id="PRU00169"/>
    </source>
</evidence>
<accession>A0A401UE54</accession>
<dbReference type="GO" id="GO:0000160">
    <property type="term" value="P:phosphorelay signal transduction system"/>
    <property type="evidence" value="ECO:0007669"/>
    <property type="project" value="InterPro"/>
</dbReference>
<comment type="caution">
    <text evidence="4">The sequence shown here is derived from an EMBL/GenBank/DDBJ whole genome shotgun (WGS) entry which is preliminary data.</text>
</comment>
<dbReference type="SMART" id="SM00448">
    <property type="entry name" value="REC"/>
    <property type="match status" value="1"/>
</dbReference>
<dbReference type="InterPro" id="IPR011006">
    <property type="entry name" value="CheY-like_superfamily"/>
</dbReference>
<dbReference type="InterPro" id="IPR050595">
    <property type="entry name" value="Bact_response_regulator"/>
</dbReference>
<evidence type="ECO:0000313" key="5">
    <source>
        <dbReference type="Proteomes" id="UP000288227"/>
    </source>
</evidence>
<dbReference type="CDD" id="cd00156">
    <property type="entry name" value="REC"/>
    <property type="match status" value="1"/>
</dbReference>
<organism evidence="4 5">
    <name type="scientific">Chryseotalea sanaruensis</name>
    <dbReference type="NCBI Taxonomy" id="2482724"/>
    <lineage>
        <taxon>Bacteria</taxon>
        <taxon>Pseudomonadati</taxon>
        <taxon>Bacteroidota</taxon>
        <taxon>Cytophagia</taxon>
        <taxon>Cytophagales</taxon>
        <taxon>Chryseotaleaceae</taxon>
        <taxon>Chryseotalea</taxon>
    </lineage>
</organism>
<dbReference type="EMBL" id="BHXQ01000007">
    <property type="protein sequence ID" value="GCC53186.1"/>
    <property type="molecule type" value="Genomic_DNA"/>
</dbReference>
<dbReference type="PANTHER" id="PTHR44591">
    <property type="entry name" value="STRESS RESPONSE REGULATOR PROTEIN 1"/>
    <property type="match status" value="1"/>
</dbReference>
<dbReference type="RefSeq" id="WP_127123842.1">
    <property type="nucleotide sequence ID" value="NZ_BHXQ01000007.1"/>
</dbReference>
<evidence type="ECO:0000259" key="3">
    <source>
        <dbReference type="PROSITE" id="PS50110"/>
    </source>
</evidence>
<dbReference type="AlphaFoldDB" id="A0A401UE54"/>
<sequence>MRRIYIVEDDPLTASVLSTTLKKMYEAEVSVFDDGLTALAACRKNYPDILILDYQLPGMTGIELYGQLQHHLPADTLVIMASAIDDGIQVLKFIQQGIRNYVIKDENLIQSIRQIISDELPLLQERKFE</sequence>
<dbReference type="PANTHER" id="PTHR44591:SF3">
    <property type="entry name" value="RESPONSE REGULATORY DOMAIN-CONTAINING PROTEIN"/>
    <property type="match status" value="1"/>
</dbReference>
<dbReference type="Proteomes" id="UP000288227">
    <property type="component" value="Unassembled WGS sequence"/>
</dbReference>
<proteinExistence type="predicted"/>
<gene>
    <name evidence="4" type="ORF">SanaruYs_34290</name>
</gene>
<dbReference type="PROSITE" id="PS50110">
    <property type="entry name" value="RESPONSE_REGULATORY"/>
    <property type="match status" value="1"/>
</dbReference>
<keyword evidence="1 2" id="KW-0597">Phosphoprotein</keyword>
<keyword evidence="5" id="KW-1185">Reference proteome</keyword>
<dbReference type="Pfam" id="PF00072">
    <property type="entry name" value="Response_reg"/>
    <property type="match status" value="1"/>
</dbReference>
<name>A0A401UE54_9BACT</name>
<evidence type="ECO:0000313" key="4">
    <source>
        <dbReference type="EMBL" id="GCC53186.1"/>
    </source>
</evidence>
<dbReference type="SUPFAM" id="SSF52172">
    <property type="entry name" value="CheY-like"/>
    <property type="match status" value="1"/>
</dbReference>
<dbReference type="OrthoDB" id="941719at2"/>
<dbReference type="InterPro" id="IPR001789">
    <property type="entry name" value="Sig_transdc_resp-reg_receiver"/>
</dbReference>
<feature type="modified residue" description="4-aspartylphosphate" evidence="2">
    <location>
        <position position="53"/>
    </location>
</feature>
<dbReference type="Gene3D" id="3.40.50.2300">
    <property type="match status" value="1"/>
</dbReference>
<evidence type="ECO:0000256" key="1">
    <source>
        <dbReference type="ARBA" id="ARBA00022553"/>
    </source>
</evidence>
<feature type="domain" description="Response regulatory" evidence="3">
    <location>
        <begin position="3"/>
        <end position="119"/>
    </location>
</feature>